<keyword evidence="3" id="KW-1185">Reference proteome</keyword>
<keyword evidence="1" id="KW-0812">Transmembrane</keyword>
<evidence type="ECO:0000256" key="1">
    <source>
        <dbReference type="SAM" id="Phobius"/>
    </source>
</evidence>
<keyword evidence="1" id="KW-1133">Transmembrane helix</keyword>
<evidence type="ECO:0000313" key="2">
    <source>
        <dbReference type="EMBL" id="MBT1700405.1"/>
    </source>
</evidence>
<sequence>MIRDSIAKFFKVDSLISHLTGYIETRVELLKVEAKEEFSKGLSNVLVYLLLAFVFALVIVFISVALALMIGERIGGFGGFAVVAGFYLLVGTGLALSRDTLVKKVEKKVSAMFNKKKR</sequence>
<dbReference type="Pfam" id="PF07332">
    <property type="entry name" value="Phage_holin_3_6"/>
    <property type="match status" value="1"/>
</dbReference>
<comment type="caution">
    <text evidence="2">The sequence shown here is derived from an EMBL/GenBank/DDBJ whole genome shotgun (WGS) entry which is preliminary data.</text>
</comment>
<reference evidence="2 3" key="1">
    <citation type="submission" date="2021-05" db="EMBL/GenBank/DDBJ databases">
        <title>A Polyphasic approach of four new species of the genus Ohtaekwangia: Ohtaekwangia histidinii sp. nov., Ohtaekwangia cretensis sp. nov., Ohtaekwangia indiensis sp. nov., Ohtaekwangia reichenbachii sp. nov. from diverse environment.</title>
        <authorList>
            <person name="Octaviana S."/>
        </authorList>
    </citation>
    <scope>NUCLEOTIDE SEQUENCE [LARGE SCALE GENOMIC DNA]</scope>
    <source>
        <strain evidence="2 3">PWU4</strain>
    </source>
</reference>
<accession>A0AAP2GRV0</accession>
<organism evidence="2 3">
    <name type="scientific">Chryseosolibacter histidini</name>
    <dbReference type="NCBI Taxonomy" id="2782349"/>
    <lineage>
        <taxon>Bacteria</taxon>
        <taxon>Pseudomonadati</taxon>
        <taxon>Bacteroidota</taxon>
        <taxon>Cytophagia</taxon>
        <taxon>Cytophagales</taxon>
        <taxon>Chryseotaleaceae</taxon>
        <taxon>Chryseosolibacter</taxon>
    </lineage>
</organism>
<evidence type="ECO:0000313" key="3">
    <source>
        <dbReference type="Proteomes" id="UP001319200"/>
    </source>
</evidence>
<protein>
    <submittedName>
        <fullName evidence="2">Phage holin family protein</fullName>
    </submittedName>
</protein>
<proteinExistence type="predicted"/>
<dbReference type="EMBL" id="JAHESF010000040">
    <property type="protein sequence ID" value="MBT1700405.1"/>
    <property type="molecule type" value="Genomic_DNA"/>
</dbReference>
<dbReference type="InterPro" id="IPR009937">
    <property type="entry name" value="Phage_holin_3_6"/>
</dbReference>
<dbReference type="RefSeq" id="WP_254169013.1">
    <property type="nucleotide sequence ID" value="NZ_JAHESF010000040.1"/>
</dbReference>
<gene>
    <name evidence="2" type="ORF">KK083_26190</name>
</gene>
<feature type="transmembrane region" description="Helical" evidence="1">
    <location>
        <begin position="76"/>
        <end position="97"/>
    </location>
</feature>
<name>A0AAP2GRV0_9BACT</name>
<feature type="transmembrane region" description="Helical" evidence="1">
    <location>
        <begin position="45"/>
        <end position="70"/>
    </location>
</feature>
<dbReference type="AlphaFoldDB" id="A0AAP2GRV0"/>
<keyword evidence="1" id="KW-0472">Membrane</keyword>
<dbReference type="Proteomes" id="UP001319200">
    <property type="component" value="Unassembled WGS sequence"/>
</dbReference>